<evidence type="ECO:0008006" key="4">
    <source>
        <dbReference type="Google" id="ProtNLM"/>
    </source>
</evidence>
<keyword evidence="3" id="KW-1185">Reference proteome</keyword>
<dbReference type="RefSeq" id="WP_093552406.1">
    <property type="nucleotide sequence ID" value="NZ_FPBO01000001.1"/>
</dbReference>
<evidence type="ECO:0000256" key="1">
    <source>
        <dbReference type="SAM" id="Phobius"/>
    </source>
</evidence>
<dbReference type="InterPro" id="IPR047798">
    <property type="entry name" value="BPSS1780-like"/>
</dbReference>
<accession>A0A1I7EUS2</accession>
<dbReference type="AlphaFoldDB" id="A0A1I7EUS2"/>
<dbReference type="NCBIfam" id="NF041043">
    <property type="entry name" value="BPSS1780_fam"/>
    <property type="match status" value="1"/>
</dbReference>
<dbReference type="EMBL" id="FPBO01000001">
    <property type="protein sequence ID" value="SFU27652.1"/>
    <property type="molecule type" value="Genomic_DNA"/>
</dbReference>
<evidence type="ECO:0000313" key="3">
    <source>
        <dbReference type="Proteomes" id="UP000199391"/>
    </source>
</evidence>
<organism evidence="2 3">
    <name type="scientific">Pseudoduganella namucuonensis</name>
    <dbReference type="NCBI Taxonomy" id="1035707"/>
    <lineage>
        <taxon>Bacteria</taxon>
        <taxon>Pseudomonadati</taxon>
        <taxon>Pseudomonadota</taxon>
        <taxon>Betaproteobacteria</taxon>
        <taxon>Burkholderiales</taxon>
        <taxon>Oxalobacteraceae</taxon>
        <taxon>Telluria group</taxon>
        <taxon>Pseudoduganella</taxon>
    </lineage>
</organism>
<reference evidence="3" key="1">
    <citation type="submission" date="2016-10" db="EMBL/GenBank/DDBJ databases">
        <authorList>
            <person name="Varghese N."/>
            <person name="Submissions S."/>
        </authorList>
    </citation>
    <scope>NUCLEOTIDE SEQUENCE [LARGE SCALE GENOMIC DNA]</scope>
    <source>
        <strain evidence="3">CGMCC 1.11014</strain>
    </source>
</reference>
<keyword evidence="1" id="KW-0812">Transmembrane</keyword>
<name>A0A1I7EUS2_9BURK</name>
<feature type="transmembrane region" description="Helical" evidence="1">
    <location>
        <begin position="186"/>
        <end position="210"/>
    </location>
</feature>
<feature type="transmembrane region" description="Helical" evidence="1">
    <location>
        <begin position="216"/>
        <end position="241"/>
    </location>
</feature>
<keyword evidence="1" id="KW-0472">Membrane</keyword>
<dbReference type="OrthoDB" id="5298483at2"/>
<evidence type="ECO:0000313" key="2">
    <source>
        <dbReference type="EMBL" id="SFU27652.1"/>
    </source>
</evidence>
<gene>
    <name evidence="2" type="ORF">SAMN05216552_1001132</name>
</gene>
<protein>
    <recommendedName>
        <fullName evidence="4">Transmembrane protein</fullName>
    </recommendedName>
</protein>
<sequence length="257" mass="27662">MSKLPASTGWLWIKEGLALFMKQPGGLTSLALLYAMLNMVISIIPIVGQLGAIVLIPVFSLAFMQACADIDQGKRIVPALLATGFRKPQFPSLFAVGLLYLVVAGLAIGVSTLADGGMLMKMLTGQIDPASKEVRQANLSGAFLLTILVCLPAAMGFCFAAPLIYWQRMSVGKAIFFSFFSVLRSLKAFIVFALSQFGLTLMCTQVIMLILGRSQFALTMVMPIVMLLLSVLIHCAFYASYRHIFGSPVPKPAAAAE</sequence>
<feature type="transmembrane region" description="Helical" evidence="1">
    <location>
        <begin position="31"/>
        <end position="64"/>
    </location>
</feature>
<dbReference type="Proteomes" id="UP000199391">
    <property type="component" value="Unassembled WGS sequence"/>
</dbReference>
<dbReference type="STRING" id="1035707.SAMN05216552_1001132"/>
<proteinExistence type="predicted"/>
<feature type="transmembrane region" description="Helical" evidence="1">
    <location>
        <begin position="93"/>
        <end position="114"/>
    </location>
</feature>
<feature type="transmembrane region" description="Helical" evidence="1">
    <location>
        <begin position="142"/>
        <end position="165"/>
    </location>
</feature>
<keyword evidence="1" id="KW-1133">Transmembrane helix</keyword>